<dbReference type="Proteomes" id="UP000683360">
    <property type="component" value="Unassembled WGS sequence"/>
</dbReference>
<protein>
    <recommendedName>
        <fullName evidence="4">Shematrin-like protein 1</fullName>
    </recommendedName>
</protein>
<proteinExistence type="predicted"/>
<organism evidence="2 3">
    <name type="scientific">Mytilus edulis</name>
    <name type="common">Blue mussel</name>
    <dbReference type="NCBI Taxonomy" id="6550"/>
    <lineage>
        <taxon>Eukaryota</taxon>
        <taxon>Metazoa</taxon>
        <taxon>Spiralia</taxon>
        <taxon>Lophotrochozoa</taxon>
        <taxon>Mollusca</taxon>
        <taxon>Bivalvia</taxon>
        <taxon>Autobranchia</taxon>
        <taxon>Pteriomorphia</taxon>
        <taxon>Mytilida</taxon>
        <taxon>Mytiloidea</taxon>
        <taxon>Mytilidae</taxon>
        <taxon>Mytilinae</taxon>
        <taxon>Mytilus</taxon>
    </lineage>
</organism>
<keyword evidence="1" id="KW-0732">Signal</keyword>
<evidence type="ECO:0000256" key="1">
    <source>
        <dbReference type="SAM" id="SignalP"/>
    </source>
</evidence>
<comment type="caution">
    <text evidence="2">The sequence shown here is derived from an EMBL/GenBank/DDBJ whole genome shotgun (WGS) entry which is preliminary data.</text>
</comment>
<reference evidence="2" key="1">
    <citation type="submission" date="2021-03" db="EMBL/GenBank/DDBJ databases">
        <authorList>
            <person name="Bekaert M."/>
        </authorList>
    </citation>
    <scope>NUCLEOTIDE SEQUENCE</scope>
</reference>
<gene>
    <name evidence="2" type="ORF">MEDL_26922</name>
</gene>
<sequence length="190" mass="20495">MFTNLTTVCVVLSASLMMSSALPYGFPNFRSSYRGGYGFGDIGGTYNRFPGFGGAYSSFPAYNTVNYHRHVTPYSYGGRGFLNNFLSGSTLPSSNASLMLSSALPYGFSNFRSSYRGGYGFGDIGGPFSRFPGFGGAYSAYPAYGGIQHPYNTVNDHHHVTPFLYGGRGFLNNFLSGSTLPSSKLLTVHE</sequence>
<evidence type="ECO:0000313" key="2">
    <source>
        <dbReference type="EMBL" id="CAG2212973.1"/>
    </source>
</evidence>
<dbReference type="AlphaFoldDB" id="A0A8S3RV39"/>
<dbReference type="OrthoDB" id="6193835at2759"/>
<accession>A0A8S3RV39</accession>
<evidence type="ECO:0008006" key="4">
    <source>
        <dbReference type="Google" id="ProtNLM"/>
    </source>
</evidence>
<dbReference type="EMBL" id="CAJPWZ010001320">
    <property type="protein sequence ID" value="CAG2212973.1"/>
    <property type="molecule type" value="Genomic_DNA"/>
</dbReference>
<name>A0A8S3RV39_MYTED</name>
<evidence type="ECO:0000313" key="3">
    <source>
        <dbReference type="Proteomes" id="UP000683360"/>
    </source>
</evidence>
<feature type="signal peptide" evidence="1">
    <location>
        <begin position="1"/>
        <end position="21"/>
    </location>
</feature>
<feature type="chain" id="PRO_5035913021" description="Shematrin-like protein 1" evidence="1">
    <location>
        <begin position="22"/>
        <end position="190"/>
    </location>
</feature>
<keyword evidence="3" id="KW-1185">Reference proteome</keyword>